<evidence type="ECO:0000313" key="2">
    <source>
        <dbReference type="EMBL" id="TBN17939.1"/>
    </source>
</evidence>
<accession>A0A4Q9FV90</accession>
<evidence type="ECO:0000313" key="3">
    <source>
        <dbReference type="Proteomes" id="UP000292372"/>
    </source>
</evidence>
<sequence>MHNQLQPADVIVAKKRTGLGRILNHYIVYAGGYSFLGNLQDGVKPISHYELNTLLQEYEPVKIRRFSGTEFQRRLALRRAYSRLGEKYSLLNFNCEHFANWVQKGKENSTQVAVALTVLAISVIFKLINNETEK</sequence>
<organism evidence="2 3">
    <name type="scientific">Hyunsoonleella pacifica</name>
    <dbReference type="NCBI Taxonomy" id="1080224"/>
    <lineage>
        <taxon>Bacteria</taxon>
        <taxon>Pseudomonadati</taxon>
        <taxon>Bacteroidota</taxon>
        <taxon>Flavobacteriia</taxon>
        <taxon>Flavobacteriales</taxon>
        <taxon>Flavobacteriaceae</taxon>
    </lineage>
</organism>
<evidence type="ECO:0000259" key="1">
    <source>
        <dbReference type="PROSITE" id="PS51934"/>
    </source>
</evidence>
<name>A0A4Q9FV90_9FLAO</name>
<dbReference type="Pfam" id="PF04970">
    <property type="entry name" value="LRAT"/>
    <property type="match status" value="1"/>
</dbReference>
<gene>
    <name evidence="2" type="ORF">EYD46_04125</name>
</gene>
<keyword evidence="3" id="KW-1185">Reference proteome</keyword>
<dbReference type="Gene3D" id="3.90.1720.10">
    <property type="entry name" value="endopeptidase domain like (from Nostoc punctiforme)"/>
    <property type="match status" value="1"/>
</dbReference>
<feature type="domain" description="LRAT" evidence="1">
    <location>
        <begin position="15"/>
        <end position="111"/>
    </location>
</feature>
<dbReference type="Proteomes" id="UP000292372">
    <property type="component" value="Unassembled WGS sequence"/>
</dbReference>
<dbReference type="OrthoDB" id="772795at2"/>
<comment type="caution">
    <text evidence="2">The sequence shown here is derived from an EMBL/GenBank/DDBJ whole genome shotgun (WGS) entry which is preliminary data.</text>
</comment>
<dbReference type="PROSITE" id="PS51934">
    <property type="entry name" value="LRAT"/>
    <property type="match status" value="1"/>
</dbReference>
<dbReference type="AlphaFoldDB" id="A0A4Q9FV90"/>
<proteinExistence type="predicted"/>
<dbReference type="InterPro" id="IPR007053">
    <property type="entry name" value="LRAT_dom"/>
</dbReference>
<protein>
    <recommendedName>
        <fullName evidence="1">LRAT domain-containing protein</fullName>
    </recommendedName>
</protein>
<reference evidence="2 3" key="1">
    <citation type="journal article" date="2015" name="Int. J. Syst. Evol. Microbiol.">
        <title>Hyunsoonleella pacifica sp. nov., isolated from seawater of South Pacific Gyre.</title>
        <authorList>
            <person name="Gao X."/>
            <person name="Zhang Z."/>
            <person name="Dai X."/>
            <person name="Zhang X.H."/>
        </authorList>
    </citation>
    <scope>NUCLEOTIDE SEQUENCE [LARGE SCALE GENOMIC DNA]</scope>
    <source>
        <strain evidence="2 3">SW033</strain>
    </source>
</reference>
<dbReference type="EMBL" id="SIRS01000002">
    <property type="protein sequence ID" value="TBN17939.1"/>
    <property type="molecule type" value="Genomic_DNA"/>
</dbReference>